<evidence type="ECO:0000259" key="8">
    <source>
        <dbReference type="Pfam" id="PF13802"/>
    </source>
</evidence>
<organism evidence="10 11">
    <name type="scientific">Micromonospora yangpuensis</name>
    <dbReference type="NCBI Taxonomy" id="683228"/>
    <lineage>
        <taxon>Bacteria</taxon>
        <taxon>Bacillati</taxon>
        <taxon>Actinomycetota</taxon>
        <taxon>Actinomycetes</taxon>
        <taxon>Micromonosporales</taxon>
        <taxon>Micromonosporaceae</taxon>
        <taxon>Micromonospora</taxon>
    </lineage>
</organism>
<evidence type="ECO:0000256" key="1">
    <source>
        <dbReference type="ARBA" id="ARBA00007806"/>
    </source>
</evidence>
<dbReference type="FunFam" id="3.20.20.80:FF:000053">
    <property type="entry name" value="Alpha-xylosidase YicI"/>
    <property type="match status" value="1"/>
</dbReference>
<dbReference type="Pfam" id="PF01055">
    <property type="entry name" value="Glyco_hydro_31_2nd"/>
    <property type="match status" value="1"/>
</dbReference>
<dbReference type="InterPro" id="IPR048395">
    <property type="entry name" value="Glyco_hydro_31_C"/>
</dbReference>
<evidence type="ECO:0000313" key="10">
    <source>
        <dbReference type="EMBL" id="SCL54235.1"/>
    </source>
</evidence>
<comment type="similarity">
    <text evidence="1 6">Belongs to the glycosyl hydrolase 31 family.</text>
</comment>
<dbReference type="Pfam" id="PF13802">
    <property type="entry name" value="Gal_mutarotas_2"/>
    <property type="match status" value="1"/>
</dbReference>
<dbReference type="SUPFAM" id="SSF51011">
    <property type="entry name" value="Glycosyl hydrolase domain"/>
    <property type="match status" value="1"/>
</dbReference>
<evidence type="ECO:0000256" key="3">
    <source>
        <dbReference type="ARBA" id="ARBA00023295"/>
    </source>
</evidence>
<dbReference type="EMBL" id="FMIA01000002">
    <property type="protein sequence ID" value="SCL54235.1"/>
    <property type="molecule type" value="Genomic_DNA"/>
</dbReference>
<dbReference type="Gene3D" id="3.20.20.80">
    <property type="entry name" value="Glycosidases"/>
    <property type="match status" value="1"/>
</dbReference>
<dbReference type="SUPFAM" id="SSF51445">
    <property type="entry name" value="(Trans)glycosidases"/>
    <property type="match status" value="1"/>
</dbReference>
<gene>
    <name evidence="10" type="ORF">GA0070617_2604</name>
</gene>
<evidence type="ECO:0000259" key="7">
    <source>
        <dbReference type="Pfam" id="PF01055"/>
    </source>
</evidence>
<dbReference type="GO" id="GO:0061634">
    <property type="term" value="F:alpha-D-xyloside xylohydrolase"/>
    <property type="evidence" value="ECO:0007669"/>
    <property type="project" value="UniProtKB-EC"/>
</dbReference>
<dbReference type="STRING" id="683228.GA0070617_2604"/>
<comment type="catalytic activity">
    <reaction evidence="4">
        <text>Hydrolysis of terminal, non-reducing alpha-D-xylose residues with release of alpha-D-xylose.</text>
        <dbReference type="EC" id="3.2.1.177"/>
    </reaction>
</comment>
<dbReference type="InterPro" id="IPR013780">
    <property type="entry name" value="Glyco_hydro_b"/>
</dbReference>
<dbReference type="CDD" id="cd14752">
    <property type="entry name" value="GH31_N"/>
    <property type="match status" value="1"/>
</dbReference>
<reference evidence="11" key="1">
    <citation type="submission" date="2016-06" db="EMBL/GenBank/DDBJ databases">
        <authorList>
            <person name="Varghese N."/>
            <person name="Submissions Spin"/>
        </authorList>
    </citation>
    <scope>NUCLEOTIDE SEQUENCE [LARGE SCALE GENOMIC DNA]</scope>
    <source>
        <strain evidence="11">DSM 45577</strain>
    </source>
</reference>
<dbReference type="InterPro" id="IPR050985">
    <property type="entry name" value="Alpha-glycosidase_related"/>
</dbReference>
<dbReference type="Proteomes" id="UP000198937">
    <property type="component" value="Unassembled WGS sequence"/>
</dbReference>
<dbReference type="InterPro" id="IPR011013">
    <property type="entry name" value="Gal_mutarotase_sf_dom"/>
</dbReference>
<dbReference type="RefSeq" id="WP_091436888.1">
    <property type="nucleotide sequence ID" value="NZ_BMMJ01000021.1"/>
</dbReference>
<dbReference type="EC" id="3.2.1.177" evidence="5"/>
<dbReference type="InterPro" id="IPR025887">
    <property type="entry name" value="Glyco_hydro_31_N_dom"/>
</dbReference>
<evidence type="ECO:0000256" key="4">
    <source>
        <dbReference type="ARBA" id="ARBA00052064"/>
    </source>
</evidence>
<keyword evidence="11" id="KW-1185">Reference proteome</keyword>
<accession>A0A1C6UJH7</accession>
<sequence>MKFKDGYWQMRPGVRGSYATAAHDVTVGAQAIRVLAPAKPIGRRGDTLDGPVLRVDLAAPMPGVVRVRATHFAGSVPAGPSFVLTTDGTPIGTDPAGAGPLAQVDDAHVSLTSGELTVQVGRSAPWGLTFRVDGRELTRSDHNSLGAMTDADGGHHMVEQLHLGVGELVYGLGERFGPLVRNGQAVEIWNADGGTNSEQAYKNVPFYLSNRGYGVFVNHPGRVSFEVASETVTRVQFSVSGHELEYLVIHGPTPAEILRRYTALTGRPALPPAWSFGLWLSTSFTTEYDEATVTSFVDGMAERDIPLSVFHFDCFWMRQFRWCDFEWDPETFPDPPGMLARLHERDLKVCVWINPYIGQASALFDEGAARGYLLRRPDGRIWQDDHWQAGRALVDLTDPGARDWYAGKLRDLLRMGVDSFKTDFGERIPTDVVWADGSDPERMHNYYSLIYNELVFDLLEEERGTGDAVLFARAATVGGQRLPVHWGGDCESSYEAMAESLRGGLSLGMGGFGFWSHDIGGFEGRPDPAVFKRWVAFGLLSSHSRLHGSRSYRVPWLFDEESVDVLRDFTRLKARLMPYLYAAAVTAHTEGMPVMRAMALEFPDDPACAYLDAQYLLGPDLLVAPVLSTGGEVTYYVPAGRWTRWQDGRTVEGPGWRTETHGFDSLPLLVRPGAVVPVGARADRPDYPYADGVTLRAYQLADGVHRVVTVPATDGTPAAVFEISRDGDRIRVTRDGPVRAPWHLVLVAVTSHGSVTGGTAETVTDGTRISAEAETDRLEIVLPTQR</sequence>
<dbReference type="SUPFAM" id="SSF117125">
    <property type="entry name" value="Putative glucosidase YicI, C-terminal domain"/>
    <property type="match status" value="1"/>
</dbReference>
<dbReference type="Pfam" id="PF21365">
    <property type="entry name" value="Glyco_hydro_31_3rd"/>
    <property type="match status" value="1"/>
</dbReference>
<feature type="domain" description="Glycosyl hydrolase family 31 C-terminal" evidence="9">
    <location>
        <begin position="591"/>
        <end position="676"/>
    </location>
</feature>
<evidence type="ECO:0000259" key="9">
    <source>
        <dbReference type="Pfam" id="PF21365"/>
    </source>
</evidence>
<evidence type="ECO:0000256" key="5">
    <source>
        <dbReference type="ARBA" id="ARBA00066962"/>
    </source>
</evidence>
<evidence type="ECO:0000256" key="2">
    <source>
        <dbReference type="ARBA" id="ARBA00022801"/>
    </source>
</evidence>
<dbReference type="InterPro" id="IPR000322">
    <property type="entry name" value="Glyco_hydro_31_TIM"/>
</dbReference>
<protein>
    <recommendedName>
        <fullName evidence="5">alpha-D-xyloside xylohydrolase</fullName>
        <ecNumber evidence="5">3.2.1.177</ecNumber>
    </recommendedName>
</protein>
<dbReference type="Gene3D" id="2.60.40.1760">
    <property type="entry name" value="glycosyl hydrolase (family 31)"/>
    <property type="match status" value="1"/>
</dbReference>
<dbReference type="PANTHER" id="PTHR43053:SF4">
    <property type="entry name" value="MYOGENESIS-REGULATING GLYCOSIDASE"/>
    <property type="match status" value="1"/>
</dbReference>
<dbReference type="SUPFAM" id="SSF74650">
    <property type="entry name" value="Galactose mutarotase-like"/>
    <property type="match status" value="1"/>
</dbReference>
<dbReference type="GO" id="GO:0030246">
    <property type="term" value="F:carbohydrate binding"/>
    <property type="evidence" value="ECO:0007669"/>
    <property type="project" value="InterPro"/>
</dbReference>
<keyword evidence="2 6" id="KW-0378">Hydrolase</keyword>
<feature type="domain" description="Glycoside hydrolase family 31 TIM barrel" evidence="7">
    <location>
        <begin position="268"/>
        <end position="582"/>
    </location>
</feature>
<dbReference type="InterPro" id="IPR017853">
    <property type="entry name" value="GH"/>
</dbReference>
<dbReference type="PANTHER" id="PTHR43053">
    <property type="entry name" value="GLYCOSIDASE FAMILY 31"/>
    <property type="match status" value="1"/>
</dbReference>
<name>A0A1C6UJH7_9ACTN</name>
<evidence type="ECO:0000313" key="11">
    <source>
        <dbReference type="Proteomes" id="UP000198937"/>
    </source>
</evidence>
<dbReference type="CDD" id="cd06593">
    <property type="entry name" value="GH31_xylosidase_YicI"/>
    <property type="match status" value="1"/>
</dbReference>
<keyword evidence="3 6" id="KW-0326">Glycosidase</keyword>
<dbReference type="NCBIfam" id="NF007940">
    <property type="entry name" value="PRK10658.1"/>
    <property type="match status" value="1"/>
</dbReference>
<dbReference type="GO" id="GO:0005975">
    <property type="term" value="P:carbohydrate metabolic process"/>
    <property type="evidence" value="ECO:0007669"/>
    <property type="project" value="InterPro"/>
</dbReference>
<proteinExistence type="inferred from homology"/>
<dbReference type="AlphaFoldDB" id="A0A1C6UJH7"/>
<dbReference type="OrthoDB" id="176168at2"/>
<feature type="domain" description="Glycoside hydrolase family 31 N-terminal" evidence="8">
    <location>
        <begin position="55"/>
        <end position="226"/>
    </location>
</feature>
<dbReference type="Gene3D" id="2.60.40.1180">
    <property type="entry name" value="Golgi alpha-mannosidase II"/>
    <property type="match status" value="2"/>
</dbReference>
<evidence type="ECO:0000256" key="6">
    <source>
        <dbReference type="RuleBase" id="RU361185"/>
    </source>
</evidence>